<dbReference type="Proteomes" id="UP000321570">
    <property type="component" value="Unassembled WGS sequence"/>
</dbReference>
<evidence type="ECO:0008006" key="3">
    <source>
        <dbReference type="Google" id="ProtNLM"/>
    </source>
</evidence>
<organism evidence="1 2">
    <name type="scientific">Hymenolepis diminuta</name>
    <name type="common">Rat tapeworm</name>
    <dbReference type="NCBI Taxonomy" id="6216"/>
    <lineage>
        <taxon>Eukaryota</taxon>
        <taxon>Metazoa</taxon>
        <taxon>Spiralia</taxon>
        <taxon>Lophotrochozoa</taxon>
        <taxon>Platyhelminthes</taxon>
        <taxon>Cestoda</taxon>
        <taxon>Eucestoda</taxon>
        <taxon>Cyclophyllidea</taxon>
        <taxon>Hymenolepididae</taxon>
        <taxon>Hymenolepis</taxon>
    </lineage>
</organism>
<proteinExistence type="predicted"/>
<protein>
    <recommendedName>
        <fullName evidence="3">MAM domain-containing protein</fullName>
    </recommendedName>
</protein>
<reference evidence="1 2" key="1">
    <citation type="submission" date="2019-07" db="EMBL/GenBank/DDBJ databases">
        <authorList>
            <person name="Jastrzebski P J."/>
            <person name="Paukszto L."/>
            <person name="Jastrzebski P J."/>
        </authorList>
    </citation>
    <scope>NUCLEOTIDE SEQUENCE [LARGE SCALE GENOMIC DNA]</scope>
    <source>
        <strain evidence="1 2">WMS-il1</strain>
    </source>
</reference>
<keyword evidence="2" id="KW-1185">Reference proteome</keyword>
<sequence>MLEFKIAESSDSSHVSSLAPLQRQDELFPEPYYIWKFDESLDDWANDVTNWDLKWELIDGSVCLQNVPFKPKISSKRKPWVNSKAKEVKTAKVTKASFWSPPLSQDSGIRCLTMEYRISQGTETSQISSLAMLQQQEGFSSFNYLFDNNKHYRRQSFVDRYSFSISHIVSRFVSLDAPPKPYFVWTFDKSMGDWKNDAANWLQMWELINGAICLRNTPTKPKEPSESVPWLVSKKKKEEKLTKASKVPLWSPPIPQDIGLRCITVDYQISGKTTASQIYSLAMLQQQDG</sequence>
<dbReference type="EMBL" id="CABIJS010000555">
    <property type="protein sequence ID" value="VUZ53344.1"/>
    <property type="molecule type" value="Genomic_DNA"/>
</dbReference>
<evidence type="ECO:0000313" key="2">
    <source>
        <dbReference type="Proteomes" id="UP000321570"/>
    </source>
</evidence>
<accession>A0A564Z3G6</accession>
<evidence type="ECO:0000313" key="1">
    <source>
        <dbReference type="EMBL" id="VUZ53344.1"/>
    </source>
</evidence>
<name>A0A564Z3G6_HYMDI</name>
<gene>
    <name evidence="1" type="ORF">WMSIL1_LOCUS11931</name>
</gene>
<dbReference type="AlphaFoldDB" id="A0A564Z3G6"/>